<dbReference type="PANTHER" id="PTHR32089">
    <property type="entry name" value="METHYL-ACCEPTING CHEMOTAXIS PROTEIN MCPB"/>
    <property type="match status" value="1"/>
</dbReference>
<evidence type="ECO:0000313" key="5">
    <source>
        <dbReference type="Proteomes" id="UP000093482"/>
    </source>
</evidence>
<dbReference type="SMART" id="SM00283">
    <property type="entry name" value="MA"/>
    <property type="match status" value="1"/>
</dbReference>
<evidence type="ECO:0000256" key="2">
    <source>
        <dbReference type="PROSITE-ProRule" id="PRU00284"/>
    </source>
</evidence>
<proteinExistence type="predicted"/>
<comment type="caution">
    <text evidence="4">The sequence shown here is derived from an EMBL/GenBank/DDBJ whole genome shotgun (WGS) entry which is preliminary data.</text>
</comment>
<evidence type="ECO:0000313" key="4">
    <source>
        <dbReference type="EMBL" id="OCS87123.1"/>
    </source>
</evidence>
<dbReference type="PANTHER" id="PTHR32089:SF112">
    <property type="entry name" value="LYSOZYME-LIKE PROTEIN-RELATED"/>
    <property type="match status" value="1"/>
</dbReference>
<dbReference type="InterPro" id="IPR004089">
    <property type="entry name" value="MCPsignal_dom"/>
</dbReference>
<reference evidence="4 5" key="1">
    <citation type="submission" date="2016-07" db="EMBL/GenBank/DDBJ databases">
        <title>Caryophanon latum genome sequencing.</title>
        <authorList>
            <person name="Verma A."/>
            <person name="Pal Y."/>
            <person name="Krishnamurthi S."/>
        </authorList>
    </citation>
    <scope>NUCLEOTIDE SEQUENCE [LARGE SCALE GENOMIC DNA]</scope>
    <source>
        <strain evidence="4 5">DSM 14151</strain>
    </source>
</reference>
<evidence type="ECO:0000256" key="1">
    <source>
        <dbReference type="ARBA" id="ARBA00023224"/>
    </source>
</evidence>
<dbReference type="AlphaFoldDB" id="A0A1C0YJ02"/>
<name>A0A1C0YJ02_9BACL</name>
<protein>
    <submittedName>
        <fullName evidence="4">Chemotaxis protein</fullName>
    </submittedName>
</protein>
<dbReference type="RefSeq" id="WP_066465859.1">
    <property type="nucleotide sequence ID" value="NZ_MATO01000057.1"/>
</dbReference>
<evidence type="ECO:0000259" key="3">
    <source>
        <dbReference type="PROSITE" id="PS50111"/>
    </source>
</evidence>
<dbReference type="Pfam" id="PF00015">
    <property type="entry name" value="MCPsignal"/>
    <property type="match status" value="1"/>
</dbReference>
<organism evidence="4 5">
    <name type="scientific">Caryophanon latum</name>
    <dbReference type="NCBI Taxonomy" id="33977"/>
    <lineage>
        <taxon>Bacteria</taxon>
        <taxon>Bacillati</taxon>
        <taxon>Bacillota</taxon>
        <taxon>Bacilli</taxon>
        <taxon>Bacillales</taxon>
        <taxon>Caryophanaceae</taxon>
        <taxon>Caryophanon</taxon>
    </lineage>
</organism>
<dbReference type="GO" id="GO:0007165">
    <property type="term" value="P:signal transduction"/>
    <property type="evidence" value="ECO:0007669"/>
    <property type="project" value="UniProtKB-KW"/>
</dbReference>
<sequence length="271" mass="29385">MHQKLQAAVDSMALFQATYPSDACIVIIDEHEVVGYLPAKTFDLKTGVGTKVANFRGTVTEKALSQRRFLREEHGPELFGFAYIATAQPIMDGSKTIGVLSAVISNDQVDQIRKVASDLSSSVEQMTATNLELSGASSDVASQLQQLVKFAENMDIEINNTNEIVHIVKDIAQKSRILGLNASIEAARSGEYGKGFAVVASEIQKMAQNSTESADEIARQLQTIRSSVQTVTTTSSQVATFTEQFSASMKELDEAYKNIGTHASELLNLSE</sequence>
<dbReference type="PROSITE" id="PS50111">
    <property type="entry name" value="CHEMOTAXIS_TRANSDUC_2"/>
    <property type="match status" value="1"/>
</dbReference>
<dbReference type="OrthoDB" id="9807021at2"/>
<dbReference type="Proteomes" id="UP000093482">
    <property type="component" value="Unassembled WGS sequence"/>
</dbReference>
<dbReference type="GO" id="GO:0016020">
    <property type="term" value="C:membrane"/>
    <property type="evidence" value="ECO:0007669"/>
    <property type="project" value="InterPro"/>
</dbReference>
<feature type="domain" description="Methyl-accepting transducer" evidence="3">
    <location>
        <begin position="108"/>
        <end position="271"/>
    </location>
</feature>
<keyword evidence="5" id="KW-1185">Reference proteome</keyword>
<gene>
    <name evidence="4" type="ORF">A6K76_13950</name>
</gene>
<dbReference type="Gene3D" id="1.10.287.950">
    <property type="entry name" value="Methyl-accepting chemotaxis protein"/>
    <property type="match status" value="1"/>
</dbReference>
<dbReference type="EMBL" id="MATO01000057">
    <property type="protein sequence ID" value="OCS87123.1"/>
    <property type="molecule type" value="Genomic_DNA"/>
</dbReference>
<dbReference type="SUPFAM" id="SSF58104">
    <property type="entry name" value="Methyl-accepting chemotaxis protein (MCP) signaling domain"/>
    <property type="match status" value="1"/>
</dbReference>
<keyword evidence="1 2" id="KW-0807">Transducer</keyword>
<accession>A0A1C0YJ02</accession>